<dbReference type="Proteomes" id="UP000198878">
    <property type="component" value="Unassembled WGS sequence"/>
</dbReference>
<name>A0A1H5QNU1_9PSEU</name>
<dbReference type="Gene3D" id="1.10.10.10">
    <property type="entry name" value="Winged helix-like DNA-binding domain superfamily/Winged helix DNA-binding domain"/>
    <property type="match status" value="1"/>
</dbReference>
<dbReference type="InterPro" id="IPR000792">
    <property type="entry name" value="Tscrpt_reg_LuxR_C"/>
</dbReference>
<accession>A0A1H5QNU1</accession>
<dbReference type="SUPFAM" id="SSF46894">
    <property type="entry name" value="C-terminal effector domain of the bipartite response regulators"/>
    <property type="match status" value="1"/>
</dbReference>
<dbReference type="AlphaFoldDB" id="A0A1H5QNU1"/>
<evidence type="ECO:0000259" key="1">
    <source>
        <dbReference type="SMART" id="SM00421"/>
    </source>
</evidence>
<dbReference type="GO" id="GO:0003677">
    <property type="term" value="F:DNA binding"/>
    <property type="evidence" value="ECO:0007669"/>
    <property type="project" value="InterPro"/>
</dbReference>
<protein>
    <submittedName>
        <fullName evidence="2">Regulatory protein, luxR family</fullName>
    </submittedName>
</protein>
<proteinExistence type="predicted"/>
<dbReference type="EMBL" id="FNUJ01000003">
    <property type="protein sequence ID" value="SEF27735.1"/>
    <property type="molecule type" value="Genomic_DNA"/>
</dbReference>
<feature type="domain" description="HTH luxR-type" evidence="1">
    <location>
        <begin position="871"/>
        <end position="928"/>
    </location>
</feature>
<organism evidence="2 3">
    <name type="scientific">Amycolatopsis pretoriensis</name>
    <dbReference type="NCBI Taxonomy" id="218821"/>
    <lineage>
        <taxon>Bacteria</taxon>
        <taxon>Bacillati</taxon>
        <taxon>Actinomycetota</taxon>
        <taxon>Actinomycetes</taxon>
        <taxon>Pseudonocardiales</taxon>
        <taxon>Pseudonocardiaceae</taxon>
        <taxon>Amycolatopsis</taxon>
    </lineage>
</organism>
<dbReference type="STRING" id="218821.SAMN05421837_1031014"/>
<dbReference type="InterPro" id="IPR041664">
    <property type="entry name" value="AAA_16"/>
</dbReference>
<keyword evidence="3" id="KW-1185">Reference proteome</keyword>
<reference evidence="3" key="1">
    <citation type="submission" date="2016-10" db="EMBL/GenBank/DDBJ databases">
        <authorList>
            <person name="Varghese N."/>
            <person name="Submissions S."/>
        </authorList>
    </citation>
    <scope>NUCLEOTIDE SEQUENCE [LARGE SCALE GENOMIC DNA]</scope>
    <source>
        <strain evidence="3">DSM 44654</strain>
    </source>
</reference>
<dbReference type="InterPro" id="IPR016032">
    <property type="entry name" value="Sig_transdc_resp-reg_C-effctor"/>
</dbReference>
<dbReference type="SMART" id="SM00421">
    <property type="entry name" value="HTH_LUXR"/>
    <property type="match status" value="1"/>
</dbReference>
<dbReference type="Pfam" id="PF13191">
    <property type="entry name" value="AAA_16"/>
    <property type="match status" value="1"/>
</dbReference>
<sequence>MFSLAPGRTSLPRGGFVLEAIGAATTPLVLVTGFAGTGRTALLTDLADIFARRGATVWGMRFTTGGEPVPAQFGTATYPGDTAGSGTTDQVVPAGRPQVLALPGSDGSPWPWTPIRPVDGAGHDPHVARRAAAAVAAPLLRSGGETVLLVDDVQWIDLDSLAVLAALVRRLAGTRTRCVCTARIPTRTAAAEFPATLRALRAEGLAQTFRLSPWPRQKVAREVAAVLRASPESALIEQVFSVSRGVPAAVRDTIGMLRREGRAQVVDRRAYLTLGGHPTEGPEAGRLVLRIRELGPTTYSVAKAVAVFAPLGSAVPWLVEKALDLPPRDVLEALDSLSASGVLHRGRRGASWRFSIPLVAAALEASLGPLERRSLAAAAVSAVWSGAARCADDDHLANQIANAGALVDRERALGELLTRAAAARPERLGLVLRWLAAASELSTDRSRRAMVLLLHTASCHQYGDHESSLRGARALLDEYADHLGPDAAQEVQLIATQAMFCLGDVAALHALAGAQQSWAGRSEDHVVARAAAAALLDQWATARDLLAAGSGQWRSGNPTSAMHGELLAALADLWGGRLDRFEASLASRALWLLRGTSRHRLDQVRSHVTALLVIGDPDRAEELLSAEHLTTDDLPLHAQSALAALRGRPGQAVDLTRRSLAVEQHRHDPGHAGMVHATITLLVLQGRLASARELLRLARARPCVFTQLVDIAETRLDRALGDNGRAVARLTGTVQAIVERGLVAGAELCWAELADLALERGDYTAAWSARDALTELAATMPTARVVLHASLVRATVDRDQDAALECLELARRRAQPLELAVVLERLVRHGAAEPESLTEAYELLGGLDALLARAWLRNLMREHSVAVRGRTNTVIENERLLALLAADGLTNKQLATALRVSEKSIEGRLSRLFTRSGHRSRIELATAVLNGELSRWA</sequence>
<gene>
    <name evidence="2" type="ORF">SAMN05421837_1031014</name>
</gene>
<evidence type="ECO:0000313" key="2">
    <source>
        <dbReference type="EMBL" id="SEF27735.1"/>
    </source>
</evidence>
<dbReference type="GO" id="GO:0006355">
    <property type="term" value="P:regulation of DNA-templated transcription"/>
    <property type="evidence" value="ECO:0007669"/>
    <property type="project" value="InterPro"/>
</dbReference>
<dbReference type="InterPro" id="IPR027417">
    <property type="entry name" value="P-loop_NTPase"/>
</dbReference>
<dbReference type="SUPFAM" id="SSF52540">
    <property type="entry name" value="P-loop containing nucleoside triphosphate hydrolases"/>
    <property type="match status" value="1"/>
</dbReference>
<evidence type="ECO:0000313" key="3">
    <source>
        <dbReference type="Proteomes" id="UP000198878"/>
    </source>
</evidence>
<dbReference type="InterPro" id="IPR036388">
    <property type="entry name" value="WH-like_DNA-bd_sf"/>
</dbReference>